<name>A0A370BVW3_ASPNG</name>
<feature type="domain" description="Thiamine pyrophosphate enzyme central" evidence="5">
    <location>
        <begin position="268"/>
        <end position="413"/>
    </location>
</feature>
<dbReference type="GO" id="GO:0005739">
    <property type="term" value="C:mitochondrion"/>
    <property type="evidence" value="ECO:0007669"/>
    <property type="project" value="TreeGrafter"/>
</dbReference>
<dbReference type="GO" id="GO:0009099">
    <property type="term" value="P:L-valine biosynthetic process"/>
    <property type="evidence" value="ECO:0007669"/>
    <property type="project" value="TreeGrafter"/>
</dbReference>
<dbReference type="AlphaFoldDB" id="A0A370BVW3"/>
<dbReference type="VEuPathDB" id="FungiDB:M747DRAFT_315769"/>
<feature type="domain" description="Thiamine pyrophosphate enzyme TPP-binding" evidence="6">
    <location>
        <begin position="475"/>
        <end position="621"/>
    </location>
</feature>
<evidence type="ECO:0000259" key="6">
    <source>
        <dbReference type="Pfam" id="PF02775"/>
    </source>
</evidence>
<dbReference type="EMBL" id="KZ851918">
    <property type="protein sequence ID" value="RDH19636.1"/>
    <property type="molecule type" value="Genomic_DNA"/>
</dbReference>
<dbReference type="PANTHER" id="PTHR18968">
    <property type="entry name" value="THIAMINE PYROPHOSPHATE ENZYMES"/>
    <property type="match status" value="1"/>
</dbReference>
<organism evidence="8 9">
    <name type="scientific">Aspergillus niger ATCC 13496</name>
    <dbReference type="NCBI Taxonomy" id="1353008"/>
    <lineage>
        <taxon>Eukaryota</taxon>
        <taxon>Fungi</taxon>
        <taxon>Dikarya</taxon>
        <taxon>Ascomycota</taxon>
        <taxon>Pezizomycotina</taxon>
        <taxon>Eurotiomycetes</taxon>
        <taxon>Eurotiomycetidae</taxon>
        <taxon>Eurotiales</taxon>
        <taxon>Aspergillaceae</taxon>
        <taxon>Aspergillus</taxon>
        <taxon>Aspergillus subgen. Circumdati</taxon>
    </lineage>
</organism>
<evidence type="ECO:0000313" key="9">
    <source>
        <dbReference type="Proteomes" id="UP000253845"/>
    </source>
</evidence>
<dbReference type="Gene3D" id="3.40.50.1220">
    <property type="entry name" value="TPP-binding domain"/>
    <property type="match status" value="1"/>
</dbReference>
<comment type="cofactor">
    <cofactor evidence="1">
        <name>thiamine diphosphate</name>
        <dbReference type="ChEBI" id="CHEBI:58937"/>
    </cofactor>
</comment>
<dbReference type="InterPro" id="IPR012000">
    <property type="entry name" value="Thiamin_PyroP_enz_cen_dom"/>
</dbReference>
<sequence>MRVQAEAIRSFARFSKITIDDACWRPRRLIKAEMARQKASGTEKQSPTTLVDTFLISAAMDGHDFAGLSGADVLCELLGRQGVKHIFGYPGGASLPLMDSLYRAHRFEFILAHHEQGAGHMAEGYYRTSKKPGVVMVTSGPGSSNTVTPMLDALLDGTAIVVICGQVPTASQGKGAFQEINIDELARTCTKWSTTVQRVWELPMAVRSAFQHAVEGRPGPVLISVPKDVAQANFDLEALQAYQNLKDDCLAPSPDPPRKDSENIIQDLDHVAKQLNDSQRPIICAGNGALATQEGAALLRQMMKNYRIPAATTLLGLGCFDHDHPLSLGMFGTYGTPCANYAVQSADLILVMGARLDERAVGKASGFAPYAREKAEDGKGGIIHFDISPDFLGKFVTPTHVILGDLSITVSALLRRLKRTERPDWLGLIRHLKEKYPLSPILSETKHSRPLPQEVIAELNHQTASMRDPVTIATGVGQHQMWTAKHFDWKHERFLVTSGGLGTMGYGLSAAIGSKTARPSNQVVCIDGDASFCMSMEELLTASQHGVAVKVIIFNNQEQGMISQLQHEGYGGRICYAQQDNPDFVRLARSMNCQGRRCFFKEDLPGCIEWLLRCDGAALLEMLIEETEMVPIVPSGQSLDCMKFH</sequence>
<dbReference type="GO" id="GO:0030976">
    <property type="term" value="F:thiamine pyrophosphate binding"/>
    <property type="evidence" value="ECO:0007669"/>
    <property type="project" value="InterPro"/>
</dbReference>
<dbReference type="PANTHER" id="PTHR18968:SF13">
    <property type="entry name" value="ACETOLACTATE SYNTHASE CATALYTIC SUBUNIT, MITOCHONDRIAL"/>
    <property type="match status" value="1"/>
</dbReference>
<evidence type="ECO:0000259" key="5">
    <source>
        <dbReference type="Pfam" id="PF00205"/>
    </source>
</evidence>
<reference evidence="8 9" key="1">
    <citation type="submission" date="2018-07" db="EMBL/GenBank/DDBJ databases">
        <title>Section-level genome sequencing of Aspergillus section Nigri to investigate inter- and intra-species variation.</title>
        <authorList>
            <consortium name="DOE Joint Genome Institute"/>
            <person name="Vesth T.C."/>
            <person name="Nybo J.L."/>
            <person name="Theobald S."/>
            <person name="Frisvad J.C."/>
            <person name="Larsen T.O."/>
            <person name="Nielsen K.F."/>
            <person name="Hoof J.B."/>
            <person name="Brandl J."/>
            <person name="Salamov A."/>
            <person name="Riley R."/>
            <person name="Gladden J.M."/>
            <person name="Phatale P."/>
            <person name="Nielsen M.T."/>
            <person name="Lyhne E.K."/>
            <person name="Kogle M.E."/>
            <person name="Strasser K."/>
            <person name="McDonnell E."/>
            <person name="Barry K."/>
            <person name="Clum A."/>
            <person name="Chen C."/>
            <person name="Nolan M."/>
            <person name="Sandor L."/>
            <person name="Kuo A."/>
            <person name="Lipzen A."/>
            <person name="Hainaut M."/>
            <person name="Drula E."/>
            <person name="Tsang A."/>
            <person name="Magnuson J.K."/>
            <person name="Henrissat B."/>
            <person name="Wiebenga A."/>
            <person name="Simmons B.A."/>
            <person name="Makela M.R."/>
            <person name="De vries R.P."/>
            <person name="Grigoriev I.V."/>
            <person name="Mortensen U.H."/>
            <person name="Baker S.E."/>
            <person name="Andersen M.R."/>
        </authorList>
    </citation>
    <scope>NUCLEOTIDE SEQUENCE [LARGE SCALE GENOMIC DNA]</scope>
    <source>
        <strain evidence="8 9">ATCC 13496</strain>
    </source>
</reference>
<dbReference type="CDD" id="cd07035">
    <property type="entry name" value="TPP_PYR_POX_like"/>
    <property type="match status" value="1"/>
</dbReference>
<proteinExistence type="inferred from homology"/>
<dbReference type="InterPro" id="IPR029061">
    <property type="entry name" value="THDP-binding"/>
</dbReference>
<dbReference type="Proteomes" id="UP000253845">
    <property type="component" value="Unassembled WGS sequence"/>
</dbReference>
<dbReference type="InterPro" id="IPR029035">
    <property type="entry name" value="DHS-like_NAD/FAD-binding_dom"/>
</dbReference>
<evidence type="ECO:0000313" key="8">
    <source>
        <dbReference type="EMBL" id="RDH19636.1"/>
    </source>
</evidence>
<dbReference type="SUPFAM" id="SSF52467">
    <property type="entry name" value="DHS-like NAD/FAD-binding domain"/>
    <property type="match status" value="1"/>
</dbReference>
<evidence type="ECO:0000259" key="7">
    <source>
        <dbReference type="Pfam" id="PF02776"/>
    </source>
</evidence>
<dbReference type="InterPro" id="IPR045229">
    <property type="entry name" value="TPP_enz"/>
</dbReference>
<evidence type="ECO:0000256" key="3">
    <source>
        <dbReference type="ARBA" id="ARBA00023052"/>
    </source>
</evidence>
<dbReference type="GO" id="GO:0050660">
    <property type="term" value="F:flavin adenine dinucleotide binding"/>
    <property type="evidence" value="ECO:0007669"/>
    <property type="project" value="TreeGrafter"/>
</dbReference>
<dbReference type="GO" id="GO:0009097">
    <property type="term" value="P:isoleucine biosynthetic process"/>
    <property type="evidence" value="ECO:0007669"/>
    <property type="project" value="TreeGrafter"/>
</dbReference>
<accession>A0A370BVW3</accession>
<dbReference type="PROSITE" id="PS00187">
    <property type="entry name" value="TPP_ENZYMES"/>
    <property type="match status" value="1"/>
</dbReference>
<dbReference type="Pfam" id="PF00205">
    <property type="entry name" value="TPP_enzyme_M"/>
    <property type="match status" value="1"/>
</dbReference>
<dbReference type="Pfam" id="PF02775">
    <property type="entry name" value="TPP_enzyme_C"/>
    <property type="match status" value="1"/>
</dbReference>
<protein>
    <submittedName>
        <fullName evidence="8">Acetolactate synthase</fullName>
    </submittedName>
</protein>
<dbReference type="Pfam" id="PF02776">
    <property type="entry name" value="TPP_enzyme_N"/>
    <property type="match status" value="1"/>
</dbReference>
<comment type="similarity">
    <text evidence="2 4">Belongs to the TPP enzyme family.</text>
</comment>
<dbReference type="InterPro" id="IPR000399">
    <property type="entry name" value="TPP-bd_CS"/>
</dbReference>
<evidence type="ECO:0000256" key="2">
    <source>
        <dbReference type="ARBA" id="ARBA00007812"/>
    </source>
</evidence>
<dbReference type="InterPro" id="IPR011766">
    <property type="entry name" value="TPP_enzyme_TPP-bd"/>
</dbReference>
<feature type="domain" description="Thiamine pyrophosphate enzyme N-terminal TPP-binding" evidence="7">
    <location>
        <begin position="69"/>
        <end position="182"/>
    </location>
</feature>
<dbReference type="GO" id="GO:0003984">
    <property type="term" value="F:acetolactate synthase activity"/>
    <property type="evidence" value="ECO:0007669"/>
    <property type="project" value="TreeGrafter"/>
</dbReference>
<evidence type="ECO:0000256" key="1">
    <source>
        <dbReference type="ARBA" id="ARBA00001964"/>
    </source>
</evidence>
<evidence type="ECO:0000256" key="4">
    <source>
        <dbReference type="RuleBase" id="RU362132"/>
    </source>
</evidence>
<dbReference type="FunFam" id="3.40.50.970:FF:000007">
    <property type="entry name" value="Acetolactate synthase"/>
    <property type="match status" value="1"/>
</dbReference>
<dbReference type="Gene3D" id="3.40.50.970">
    <property type="match status" value="2"/>
</dbReference>
<keyword evidence="3 4" id="KW-0786">Thiamine pyrophosphate</keyword>
<dbReference type="GO" id="GO:0005948">
    <property type="term" value="C:acetolactate synthase complex"/>
    <property type="evidence" value="ECO:0007669"/>
    <property type="project" value="TreeGrafter"/>
</dbReference>
<dbReference type="InterPro" id="IPR012001">
    <property type="entry name" value="Thiamin_PyroP_enz_TPP-bd_dom"/>
</dbReference>
<dbReference type="GO" id="GO:0000287">
    <property type="term" value="F:magnesium ion binding"/>
    <property type="evidence" value="ECO:0007669"/>
    <property type="project" value="InterPro"/>
</dbReference>
<dbReference type="SUPFAM" id="SSF52518">
    <property type="entry name" value="Thiamin diphosphate-binding fold (THDP-binding)"/>
    <property type="match status" value="2"/>
</dbReference>
<gene>
    <name evidence="8" type="ORF">M747DRAFT_315769</name>
</gene>